<gene>
    <name evidence="4" type="ORF">RAG0_15818</name>
</gene>
<feature type="domain" description="Non-reducing end beta-L-arabinofuranosidase-like GH127 middle" evidence="3">
    <location>
        <begin position="453"/>
        <end position="543"/>
    </location>
</feature>
<dbReference type="Pfam" id="PF20736">
    <property type="entry name" value="Glyco_hydro127M"/>
    <property type="match status" value="1"/>
</dbReference>
<feature type="domain" description="Non-reducing end beta-L-arabinofuranosidase-like GH127 catalytic" evidence="2">
    <location>
        <begin position="52"/>
        <end position="442"/>
    </location>
</feature>
<sequence length="639" mass="69413">MGSNCTKPDLSRHSIFLTLIIYAALLVSTAVGQVAPVKAETGVSAYAFDLNEVTLDSGRWRENEVRTTNYLKFVNIDRLLYVFRVNHKLSTNNAQSNHGWDAPTFPFRSHIQGHILSAWSQCFAQQGDALCASQAKKFVVELQKCQNNNRAAGFTAGYLSGYPEADFVNLEAGKLTGGNVPYYTIHKTMAGLLDTWRLIGDTNAKAVLLSLAGWVDARTSKLSLQQMQNVLNTEFGGMNAVLADLYYMTGDTKWITVAKRFDHNSVFGPLANNQDRLSGLHANTNIAKWIGAAREFKATGNATYQNIARNAWSITVNAHTYAIGANSQAEHFKGANVIAGSLTNDNAEACNSYNMLKLTRELWVMNPSSTAYFDFYERTLINHLIGQQNPADSHGHITYFTPLKAGTKRGVGPAWGGGTWSTDYSTFWCCQGTGVETNTKLADSIYFHDATSLYVNLFAPSTLNWKARSTVIKQTTTYPVTDTTTLKVTGTGSWTMKIRIPAWSSGVTIAVNGVSAGVTITPGTYAAITRSWATGDTVTVRIPLGFRLVPTPDNRALAAIAYGPTVLSGNYGSTALTSNPSLTLSTLKRTSPNTLSFTATANGQTVNLGPFYDAQGFNYVVYWAVSGSLPAKTAHKATV</sequence>
<dbReference type="SUPFAM" id="SSF48208">
    <property type="entry name" value="Six-hairpin glycosidases"/>
    <property type="match status" value="1"/>
</dbReference>
<evidence type="ECO:0008006" key="6">
    <source>
        <dbReference type="Google" id="ProtNLM"/>
    </source>
</evidence>
<feature type="signal peptide" evidence="1">
    <location>
        <begin position="1"/>
        <end position="32"/>
    </location>
</feature>
<dbReference type="InterPro" id="IPR008928">
    <property type="entry name" value="6-hairpin_glycosidase_sf"/>
</dbReference>
<evidence type="ECO:0000259" key="2">
    <source>
        <dbReference type="Pfam" id="PF07944"/>
    </source>
</evidence>
<dbReference type="GO" id="GO:0005975">
    <property type="term" value="P:carbohydrate metabolic process"/>
    <property type="evidence" value="ECO:0007669"/>
    <property type="project" value="InterPro"/>
</dbReference>
<evidence type="ECO:0000313" key="4">
    <source>
        <dbReference type="EMBL" id="CZT11761.1"/>
    </source>
</evidence>
<dbReference type="InterPro" id="IPR049046">
    <property type="entry name" value="Beta-AFase-like_GH127_middle"/>
</dbReference>
<dbReference type="PANTHER" id="PTHR31151:SF0">
    <property type="entry name" value="PROLINE-TRNA LIGASE (DUF1680)"/>
    <property type="match status" value="1"/>
</dbReference>
<reference evidence="5" key="1">
    <citation type="submission" date="2016-03" db="EMBL/GenBank/DDBJ databases">
        <authorList>
            <person name="Guldener U."/>
        </authorList>
    </citation>
    <scope>NUCLEOTIDE SEQUENCE [LARGE SCALE GENOMIC DNA]</scope>
    <source>
        <strain evidence="5">04CH-RAC-A.6.1</strain>
    </source>
</reference>
<dbReference type="PANTHER" id="PTHR31151">
    <property type="entry name" value="PROLINE-TRNA LIGASE (DUF1680)"/>
    <property type="match status" value="1"/>
</dbReference>
<protein>
    <recommendedName>
        <fullName evidence="6">DUF1680 domain protein</fullName>
    </recommendedName>
</protein>
<dbReference type="AlphaFoldDB" id="A0A1E1LMP5"/>
<dbReference type="OrthoDB" id="5358475at2759"/>
<accession>A0A1E1LMP5</accession>
<dbReference type="InterPro" id="IPR012878">
    <property type="entry name" value="Beta-AFase-like_GH127_cat"/>
</dbReference>
<dbReference type="EMBL" id="FJUX01000146">
    <property type="protein sequence ID" value="CZT11761.1"/>
    <property type="molecule type" value="Genomic_DNA"/>
</dbReference>
<feature type="chain" id="PRO_5009447264" description="DUF1680 domain protein" evidence="1">
    <location>
        <begin position="33"/>
        <end position="639"/>
    </location>
</feature>
<keyword evidence="5" id="KW-1185">Reference proteome</keyword>
<organism evidence="4 5">
    <name type="scientific">Rhynchosporium agropyri</name>
    <dbReference type="NCBI Taxonomy" id="914238"/>
    <lineage>
        <taxon>Eukaryota</taxon>
        <taxon>Fungi</taxon>
        <taxon>Dikarya</taxon>
        <taxon>Ascomycota</taxon>
        <taxon>Pezizomycotina</taxon>
        <taxon>Leotiomycetes</taxon>
        <taxon>Helotiales</taxon>
        <taxon>Ploettnerulaceae</taxon>
        <taxon>Rhynchosporium</taxon>
    </lineage>
</organism>
<evidence type="ECO:0000259" key="3">
    <source>
        <dbReference type="Pfam" id="PF20736"/>
    </source>
</evidence>
<keyword evidence="1" id="KW-0732">Signal</keyword>
<dbReference type="Proteomes" id="UP000178912">
    <property type="component" value="Unassembled WGS sequence"/>
</dbReference>
<evidence type="ECO:0000256" key="1">
    <source>
        <dbReference type="SAM" id="SignalP"/>
    </source>
</evidence>
<dbReference type="Pfam" id="PF07944">
    <property type="entry name" value="Beta-AFase-like_GH127_cat"/>
    <property type="match status" value="1"/>
</dbReference>
<proteinExistence type="predicted"/>
<evidence type="ECO:0000313" key="5">
    <source>
        <dbReference type="Proteomes" id="UP000178912"/>
    </source>
</evidence>
<name>A0A1E1LMP5_9HELO</name>